<feature type="signal peptide" evidence="1">
    <location>
        <begin position="1"/>
        <end position="23"/>
    </location>
</feature>
<evidence type="ECO:0000259" key="2">
    <source>
        <dbReference type="Pfam" id="PF07995"/>
    </source>
</evidence>
<dbReference type="PANTHER" id="PTHR19328">
    <property type="entry name" value="HEDGEHOG-INTERACTING PROTEIN"/>
    <property type="match status" value="1"/>
</dbReference>
<comment type="caution">
    <text evidence="3">The sequence shown here is derived from an EMBL/GenBank/DDBJ whole genome shotgun (WGS) entry which is preliminary data.</text>
</comment>
<organism evidence="3 4">
    <name type="scientific">Hoeflea prorocentri</name>
    <dbReference type="NCBI Taxonomy" id="1922333"/>
    <lineage>
        <taxon>Bacteria</taxon>
        <taxon>Pseudomonadati</taxon>
        <taxon>Pseudomonadota</taxon>
        <taxon>Alphaproteobacteria</taxon>
        <taxon>Hyphomicrobiales</taxon>
        <taxon>Rhizobiaceae</taxon>
        <taxon>Hoeflea</taxon>
    </lineage>
</organism>
<accession>A0A9X3ZG99</accession>
<gene>
    <name evidence="3" type="ORF">OQ273_02215</name>
</gene>
<dbReference type="SUPFAM" id="SSF50952">
    <property type="entry name" value="Soluble quinoprotein glucose dehydrogenase"/>
    <property type="match status" value="1"/>
</dbReference>
<reference evidence="3" key="1">
    <citation type="submission" date="2022-11" db="EMBL/GenBank/DDBJ databases">
        <title>Draft genome sequence of Hoeflea poritis E7-10 and Hoeflea prorocentri PM5-8, separated from scleractinian coral Porites lutea and marine dinoflagellate.</title>
        <authorList>
            <person name="Zhang G."/>
            <person name="Wei Q."/>
            <person name="Cai L."/>
        </authorList>
    </citation>
    <scope>NUCLEOTIDE SEQUENCE</scope>
    <source>
        <strain evidence="3">PM5-8</strain>
    </source>
</reference>
<dbReference type="InterPro" id="IPR011041">
    <property type="entry name" value="Quinoprot_gluc/sorb_DH_b-prop"/>
</dbReference>
<dbReference type="AlphaFoldDB" id="A0A9X3ZG99"/>
<feature type="domain" description="Glucose/Sorbosone dehydrogenase" evidence="2">
    <location>
        <begin position="43"/>
        <end position="373"/>
    </location>
</feature>
<evidence type="ECO:0000256" key="1">
    <source>
        <dbReference type="SAM" id="SignalP"/>
    </source>
</evidence>
<keyword evidence="1" id="KW-0732">Signal</keyword>
<dbReference type="EMBL" id="JAPJZI010000001">
    <property type="protein sequence ID" value="MDA5397376.1"/>
    <property type="molecule type" value="Genomic_DNA"/>
</dbReference>
<dbReference type="Pfam" id="PF07995">
    <property type="entry name" value="GSDH"/>
    <property type="match status" value="1"/>
</dbReference>
<evidence type="ECO:0000313" key="3">
    <source>
        <dbReference type="EMBL" id="MDA5397376.1"/>
    </source>
</evidence>
<dbReference type="InterPro" id="IPR011042">
    <property type="entry name" value="6-blade_b-propeller_TolB-like"/>
</dbReference>
<evidence type="ECO:0000313" key="4">
    <source>
        <dbReference type="Proteomes" id="UP001151234"/>
    </source>
</evidence>
<feature type="chain" id="PRO_5040913138" evidence="1">
    <location>
        <begin position="24"/>
        <end position="377"/>
    </location>
</feature>
<dbReference type="PANTHER" id="PTHR19328:SF75">
    <property type="entry name" value="ALDOSE SUGAR DEHYDROGENASE YLII"/>
    <property type="match status" value="1"/>
</dbReference>
<keyword evidence="4" id="KW-1185">Reference proteome</keyword>
<dbReference type="Proteomes" id="UP001151234">
    <property type="component" value="Unassembled WGS sequence"/>
</dbReference>
<dbReference type="InterPro" id="IPR012938">
    <property type="entry name" value="Glc/Sorbosone_DH"/>
</dbReference>
<protein>
    <submittedName>
        <fullName evidence="3">PQQ-dependent sugar dehydrogenase</fullName>
    </submittedName>
</protein>
<dbReference type="Gene3D" id="2.120.10.30">
    <property type="entry name" value="TolB, C-terminal domain"/>
    <property type="match status" value="1"/>
</dbReference>
<dbReference type="RefSeq" id="WP_267988839.1">
    <property type="nucleotide sequence ID" value="NZ_JAPJZI010000001.1"/>
</dbReference>
<name>A0A9X3ZG99_9HYPH</name>
<sequence length="377" mass="40317">MRILTRAGALAAILTVATVPAIADGTYATDKVNIKVETVAEGLEHPWGVETLPDGAFLVTERPGRLRIVENGALSQPLDGLPKIAVGGQGGLLDVALANDFDKSGTIYFTYSEPGRGGAGTALARAKLVRDGGGGRLENVDVIFSMDQKTRRGQHFGSRIAVADDNTVFFSIGDRGDGARSQDLMDHAGAILRVGPDGSIPPDNPFVSDDKARSELWSKGHRNPQGMDFDSKTGTLFAVEHGARGGDEINQPQAGLNYGWPVISYGRHYSGAKIGIGSDAPGYQQPIHYWDPSIAPGGMTVYRGAMFPEWDGDFLVAALKDRMLVRVDRDSTGNITGEENLLEGRYGRMRDVKTAPDGSLLVLTDEPDGALLRISRN</sequence>
<proteinExistence type="predicted"/>